<sequence length="259" mass="26961">MTANDRNQDEAKPESASESDHDGFEDDGWVSLSERPLTPPRPEAEARDQGVGGSPVPPPPLPDASPPGGEPGGEPDGEPAGESHGEPDGEPHGEPDGEPQGEPDGWVSVGPGTLSPPPPAPERTPARPARTQGLHIALHFPTLGGRLLLNRGQTVRLGRSRSWATPEAAEILADESTVSGQHASVEYAEDGTVWLTEVAEGSTNGIRVNHHQVLTPGRGLRIRTGDTVWLGPHVNFLVRGGTLPGTDTVADDTGQGPGA</sequence>
<feature type="region of interest" description="Disordered" evidence="2">
    <location>
        <begin position="1"/>
        <end position="128"/>
    </location>
</feature>
<dbReference type="Pfam" id="PF00498">
    <property type="entry name" value="FHA"/>
    <property type="match status" value="1"/>
</dbReference>
<feature type="domain" description="FHA" evidence="3">
    <location>
        <begin position="155"/>
        <end position="213"/>
    </location>
</feature>
<dbReference type="SMART" id="SM00240">
    <property type="entry name" value="FHA"/>
    <property type="match status" value="1"/>
</dbReference>
<reference evidence="4 5" key="1">
    <citation type="submission" date="2020-08" db="EMBL/GenBank/DDBJ databases">
        <title>Genomic Encyclopedia of Type Strains, Phase III (KMG-III): the genomes of soil and plant-associated and newly described type strains.</title>
        <authorList>
            <person name="Whitman W."/>
        </authorList>
    </citation>
    <scope>NUCLEOTIDE SEQUENCE [LARGE SCALE GENOMIC DNA]</scope>
    <source>
        <strain evidence="4 5">CECT 3226</strain>
    </source>
</reference>
<name>A0A7W8BRQ5_9ACTN</name>
<dbReference type="CDD" id="cd00060">
    <property type="entry name" value="FHA"/>
    <property type="match status" value="1"/>
</dbReference>
<evidence type="ECO:0000256" key="1">
    <source>
        <dbReference type="ARBA" id="ARBA00022553"/>
    </source>
</evidence>
<dbReference type="PROSITE" id="PS50006">
    <property type="entry name" value="FHA_DOMAIN"/>
    <property type="match status" value="1"/>
</dbReference>
<evidence type="ECO:0000313" key="5">
    <source>
        <dbReference type="Proteomes" id="UP000568022"/>
    </source>
</evidence>
<protein>
    <recommendedName>
        <fullName evidence="3">FHA domain-containing protein</fullName>
    </recommendedName>
</protein>
<feature type="compositionally biased region" description="Basic and acidic residues" evidence="2">
    <location>
        <begin position="81"/>
        <end position="95"/>
    </location>
</feature>
<dbReference type="EMBL" id="JACHJE010000013">
    <property type="protein sequence ID" value="MBB5128379.1"/>
    <property type="molecule type" value="Genomic_DNA"/>
</dbReference>
<proteinExistence type="predicted"/>
<dbReference type="InterPro" id="IPR008984">
    <property type="entry name" value="SMAD_FHA_dom_sf"/>
</dbReference>
<dbReference type="InterPro" id="IPR000253">
    <property type="entry name" value="FHA_dom"/>
</dbReference>
<evidence type="ECO:0000256" key="2">
    <source>
        <dbReference type="SAM" id="MobiDB-lite"/>
    </source>
</evidence>
<dbReference type="Gene3D" id="2.60.200.20">
    <property type="match status" value="1"/>
</dbReference>
<dbReference type="AlphaFoldDB" id="A0A7W8BRQ5"/>
<evidence type="ECO:0000313" key="4">
    <source>
        <dbReference type="EMBL" id="MBB5128379.1"/>
    </source>
</evidence>
<dbReference type="SUPFAM" id="SSF49879">
    <property type="entry name" value="SMAD/FHA domain"/>
    <property type="match status" value="1"/>
</dbReference>
<feature type="compositionally biased region" description="Basic and acidic residues" evidence="2">
    <location>
        <begin position="1"/>
        <end position="22"/>
    </location>
</feature>
<keyword evidence="5" id="KW-1185">Reference proteome</keyword>
<accession>A0A7W8BRQ5</accession>
<dbReference type="Proteomes" id="UP000568022">
    <property type="component" value="Unassembled WGS sequence"/>
</dbReference>
<comment type="caution">
    <text evidence="4">The sequence shown here is derived from an EMBL/GenBank/DDBJ whole genome shotgun (WGS) entry which is preliminary data.</text>
</comment>
<keyword evidence="1" id="KW-0597">Phosphoprotein</keyword>
<feature type="compositionally biased region" description="Pro residues" evidence="2">
    <location>
        <begin position="55"/>
        <end position="69"/>
    </location>
</feature>
<gene>
    <name evidence="4" type="ORF">FHS32_005154</name>
</gene>
<evidence type="ECO:0000259" key="3">
    <source>
        <dbReference type="PROSITE" id="PS50006"/>
    </source>
</evidence>
<organism evidence="4 5">
    <name type="scientific">Streptomyces griseoloalbus</name>
    <dbReference type="NCBI Taxonomy" id="67303"/>
    <lineage>
        <taxon>Bacteria</taxon>
        <taxon>Bacillati</taxon>
        <taxon>Actinomycetota</taxon>
        <taxon>Actinomycetes</taxon>
        <taxon>Kitasatosporales</taxon>
        <taxon>Streptomycetaceae</taxon>
        <taxon>Streptomyces</taxon>
    </lineage>
</organism>